<evidence type="ECO:0000259" key="7">
    <source>
        <dbReference type="PROSITE" id="PS51999"/>
    </source>
</evidence>
<keyword evidence="5" id="KW-0175">Coiled coil</keyword>
<evidence type="ECO:0000256" key="5">
    <source>
        <dbReference type="SAM" id="Coils"/>
    </source>
</evidence>
<evidence type="ECO:0000313" key="8">
    <source>
        <dbReference type="EMBL" id="KYN28290.1"/>
    </source>
</evidence>
<evidence type="ECO:0000256" key="1">
    <source>
        <dbReference type="ARBA" id="ARBA00022723"/>
    </source>
</evidence>
<evidence type="ECO:0000256" key="6">
    <source>
        <dbReference type="SAM" id="MobiDB-lite"/>
    </source>
</evidence>
<feature type="coiled-coil region" evidence="5">
    <location>
        <begin position="18"/>
        <end position="120"/>
    </location>
</feature>
<keyword evidence="2 4" id="KW-0863">Zinc-finger</keyword>
<keyword evidence="1" id="KW-0479">Metal-binding</keyword>
<proteinExistence type="predicted"/>
<keyword evidence="3" id="KW-0862">Zinc</keyword>
<dbReference type="Pfam" id="PF06839">
    <property type="entry name" value="Zn_ribbon_GRF"/>
    <property type="match status" value="2"/>
</dbReference>
<dbReference type="EMBL" id="KQ978801">
    <property type="protein sequence ID" value="KYN28290.1"/>
    <property type="molecule type" value="Genomic_DNA"/>
</dbReference>
<evidence type="ECO:0000256" key="3">
    <source>
        <dbReference type="ARBA" id="ARBA00022833"/>
    </source>
</evidence>
<dbReference type="PROSITE" id="PS51999">
    <property type="entry name" value="ZF_GRF"/>
    <property type="match status" value="2"/>
</dbReference>
<dbReference type="AlphaFoldDB" id="A0A195EJ52"/>
<evidence type="ECO:0000256" key="2">
    <source>
        <dbReference type="ARBA" id="ARBA00022771"/>
    </source>
</evidence>
<feature type="region of interest" description="Disordered" evidence="6">
    <location>
        <begin position="278"/>
        <end position="308"/>
    </location>
</feature>
<dbReference type="GO" id="GO:0008270">
    <property type="term" value="F:zinc ion binding"/>
    <property type="evidence" value="ECO:0007669"/>
    <property type="project" value="UniProtKB-KW"/>
</dbReference>
<feature type="domain" description="GRF-type" evidence="7">
    <location>
        <begin position="316"/>
        <end position="355"/>
    </location>
</feature>
<dbReference type="STRING" id="471704.A0A195EJ52"/>
<keyword evidence="8" id="KW-0413">Isomerase</keyword>
<organism evidence="8 9">
    <name type="scientific">Trachymyrmex cornetzi</name>
    <dbReference type="NCBI Taxonomy" id="471704"/>
    <lineage>
        <taxon>Eukaryota</taxon>
        <taxon>Metazoa</taxon>
        <taxon>Ecdysozoa</taxon>
        <taxon>Arthropoda</taxon>
        <taxon>Hexapoda</taxon>
        <taxon>Insecta</taxon>
        <taxon>Pterygota</taxon>
        <taxon>Neoptera</taxon>
        <taxon>Endopterygota</taxon>
        <taxon>Hymenoptera</taxon>
        <taxon>Apocrita</taxon>
        <taxon>Aculeata</taxon>
        <taxon>Formicoidea</taxon>
        <taxon>Formicidae</taxon>
        <taxon>Myrmicinae</taxon>
        <taxon>Trachymyrmex</taxon>
    </lineage>
</organism>
<dbReference type="InterPro" id="IPR010666">
    <property type="entry name" value="Znf_GRF"/>
</dbReference>
<keyword evidence="9" id="KW-1185">Reference proteome</keyword>
<feature type="domain" description="GRF-type" evidence="7">
    <location>
        <begin position="233"/>
        <end position="271"/>
    </location>
</feature>
<dbReference type="Proteomes" id="UP000078492">
    <property type="component" value="Unassembled WGS sequence"/>
</dbReference>
<name>A0A195EJ52_9HYME</name>
<evidence type="ECO:0000256" key="4">
    <source>
        <dbReference type="PROSITE-ProRule" id="PRU01343"/>
    </source>
</evidence>
<reference evidence="8 9" key="1">
    <citation type="submission" date="2015-09" db="EMBL/GenBank/DDBJ databases">
        <title>Trachymyrmex cornetzi WGS genome.</title>
        <authorList>
            <person name="Nygaard S."/>
            <person name="Hu H."/>
            <person name="Boomsma J."/>
            <person name="Zhang G."/>
        </authorList>
    </citation>
    <scope>NUCLEOTIDE SEQUENCE [LARGE SCALE GENOMIC DNA]</scope>
    <source>
        <strain evidence="8">Tcor2-1</strain>
        <tissue evidence="8">Whole body</tissue>
    </source>
</reference>
<evidence type="ECO:0000313" key="9">
    <source>
        <dbReference type="Proteomes" id="UP000078492"/>
    </source>
</evidence>
<gene>
    <name evidence="8" type="ORF">ALC57_02351</name>
</gene>
<protein>
    <submittedName>
        <fullName evidence="8">DNA topoisomerase 3-alpha</fullName>
    </submittedName>
</protein>
<dbReference type="GO" id="GO:0016853">
    <property type="term" value="F:isomerase activity"/>
    <property type="evidence" value="ECO:0007669"/>
    <property type="project" value="UniProtKB-KW"/>
</dbReference>
<accession>A0A195EJ52</accession>
<feature type="compositionally biased region" description="Polar residues" evidence="6">
    <location>
        <begin position="285"/>
        <end position="308"/>
    </location>
</feature>
<sequence length="408" mass="47474">MDVKEQYNGVEEIICDLMNAFENVQREIKIEMEKLKDEMRCREKDWTEEKNKLKERIKKLEVICEEYKKIKDEIRQLERTETDSEREEVECVWDNRIEMMKELLDKFERGEKSVKQEKRKKNNTRVALIPTSTPSTSQLQNTATSINTDFGRNNNNFDLIETPSTSSERRAQNQNSNIFQLNELNRPNTASGNTVSENRKNHTPSINFGDFKNFMNKSDQFASSNSHNANIMCNCKKPAVQIVGKFGPNKGRLFYKCSENVCNFLKWANEDSAKFQGNAGKKRSMVSSPDKNNDSNFSRPSTSKDNWDNPSTNVMCNCNQSARKMEVYRDGPKKGRLFYRCPNSICNFFKWADKNDNGVPENAKKPKLIRGRRKCGICGIEGKEESLKNSSFYYLFFSLESDRNFYRN</sequence>